<dbReference type="InterPro" id="IPR036291">
    <property type="entry name" value="NAD(P)-bd_dom_sf"/>
</dbReference>
<dbReference type="InterPro" id="IPR001330">
    <property type="entry name" value="Prenyltrans"/>
</dbReference>
<evidence type="ECO:0000259" key="3">
    <source>
        <dbReference type="SMART" id="SM00829"/>
    </source>
</evidence>
<dbReference type="PANTHER" id="PTHR45348:SF2">
    <property type="entry name" value="ZINC-TYPE ALCOHOL DEHYDROGENASE-LIKE PROTEIN C2E1P3.01"/>
    <property type="match status" value="1"/>
</dbReference>
<dbReference type="Proteomes" id="UP000567179">
    <property type="component" value="Unassembled WGS sequence"/>
</dbReference>
<evidence type="ECO:0000256" key="2">
    <source>
        <dbReference type="SAM" id="MobiDB-lite"/>
    </source>
</evidence>
<dbReference type="SUPFAM" id="SSF50129">
    <property type="entry name" value="GroES-like"/>
    <property type="match status" value="1"/>
</dbReference>
<protein>
    <recommendedName>
        <fullName evidence="3">Enoyl reductase (ER) domain-containing protein</fullName>
    </recommendedName>
</protein>
<evidence type="ECO:0000313" key="4">
    <source>
        <dbReference type="EMBL" id="KAF5316440.1"/>
    </source>
</evidence>
<proteinExistence type="predicted"/>
<feature type="domain" description="Enoyl reductase (ER)" evidence="3">
    <location>
        <begin position="532"/>
        <end position="857"/>
    </location>
</feature>
<gene>
    <name evidence="4" type="ORF">D9619_006914</name>
</gene>
<dbReference type="Pfam" id="PF00432">
    <property type="entry name" value="Prenyltrans"/>
    <property type="match status" value="3"/>
</dbReference>
<dbReference type="PANTHER" id="PTHR45348">
    <property type="entry name" value="HYPOTHETICAL OXIDOREDUCTASE (EUROFUNG)"/>
    <property type="match status" value="1"/>
</dbReference>
<name>A0A8H5B4I9_9AGAR</name>
<dbReference type="InterPro" id="IPR011032">
    <property type="entry name" value="GroES-like_sf"/>
</dbReference>
<dbReference type="EMBL" id="JAACJJ010000042">
    <property type="protein sequence ID" value="KAF5316440.1"/>
    <property type="molecule type" value="Genomic_DNA"/>
</dbReference>
<feature type="compositionally biased region" description="Low complexity" evidence="2">
    <location>
        <begin position="38"/>
        <end position="69"/>
    </location>
</feature>
<dbReference type="SMART" id="SM00829">
    <property type="entry name" value="PKS_ER"/>
    <property type="match status" value="1"/>
</dbReference>
<dbReference type="OrthoDB" id="10261146at2759"/>
<reference evidence="4 5" key="1">
    <citation type="journal article" date="2020" name="ISME J.">
        <title>Uncovering the hidden diversity of litter-decomposition mechanisms in mushroom-forming fungi.</title>
        <authorList>
            <person name="Floudas D."/>
            <person name="Bentzer J."/>
            <person name="Ahren D."/>
            <person name="Johansson T."/>
            <person name="Persson P."/>
            <person name="Tunlid A."/>
        </authorList>
    </citation>
    <scope>NUCLEOTIDE SEQUENCE [LARGE SCALE GENOMIC DNA]</scope>
    <source>
        <strain evidence="4 5">CBS 101986</strain>
    </source>
</reference>
<dbReference type="SUPFAM" id="SSF51735">
    <property type="entry name" value="NAD(P)-binding Rossmann-fold domains"/>
    <property type="match status" value="1"/>
</dbReference>
<accession>A0A8H5B4I9</accession>
<dbReference type="Gene3D" id="1.50.10.20">
    <property type="match status" value="2"/>
</dbReference>
<feature type="compositionally biased region" description="Basic and acidic residues" evidence="2">
    <location>
        <begin position="70"/>
        <end position="79"/>
    </location>
</feature>
<feature type="region of interest" description="Disordered" evidence="2">
    <location>
        <begin position="1"/>
        <end position="79"/>
    </location>
</feature>
<keyword evidence="1" id="KW-0677">Repeat</keyword>
<dbReference type="CDD" id="cd08249">
    <property type="entry name" value="enoyl_reductase_like"/>
    <property type="match status" value="1"/>
</dbReference>
<evidence type="ECO:0000256" key="1">
    <source>
        <dbReference type="ARBA" id="ARBA00022737"/>
    </source>
</evidence>
<dbReference type="Gene3D" id="3.40.50.720">
    <property type="entry name" value="NAD(P)-binding Rossmann-like Domain"/>
    <property type="match status" value="1"/>
</dbReference>
<dbReference type="InterPro" id="IPR013149">
    <property type="entry name" value="ADH-like_C"/>
</dbReference>
<sequence>MAAIHLNRYRPTPTDGFPTSTSHAQAETEAVLREHLPSRLASSPPSALTADDAPTSADASANSPSNTNTKPKDPNDTEPQLKKKEHMQFLVKHLVNGFPARYLSQDASQPWLMFWTLQAFSVLQVGMDRGNGQNGIYCLLAVATLLDLLTPELVAGTPAFLASCQTYEGGFASGSCFSGTLGSMFSASRTSNPWNAEVLKQGVQAVPIGTSASAAKNPGGGVPRARPALGEAHGGYTFCALASWVLLQPFVGGEKGVLNANVAPHEQSQSQDSGPNIDGGDDTTKIDVSSLLRWLTLMQGSAAELGGFRGRTNKLVDGCYSWWCGGAFALLEALGVGGMQNAVVGEEVVTADAEVKATGTAKAKETEDAGDVWDEVDDGLYNRTALQEYILYAGQHPAGGLRDKPPKNADAYHTLYCLSGLSAAQHHVFPSRVRKAQVEEAWRPNGRDTPEEDERRKSVFSTLLSWTEEEGTSIIVGGPDNRVPGIALADILIRFSNIPPPKPCVHLVLLPVNKANMVPTTQKALTLPEKQGEFVVTEIPVPKPAQGEVLVKVMAAGLNPVDYGIKAFGIIVEEYPAVLGCEFSGVVEEIGEGVIDFKVGDRIFAQCASQKGHQGFQQYALAIASTISKIPDNVSFDQAGSIGLTLTTAYVGLYQSFPDGLGLTAPTSTSTPAVEAGTPIVILGGATSVGQFAIQLAKHSGFNPIIATATLSNAAYLKSLGASEVFDRNISASELKAKISSLTSKPIKHVLAAHIAQPVQELSLEILDNGGRVSVVHPAPSVQSESGKEVASVSAFLRLPKNISVLEPFYHDQANSFFEKGILKPNVVEVLPNGLRGIPDGLKRLGNGQVSASKLVVRPQETS</sequence>
<organism evidence="4 5">
    <name type="scientific">Psilocybe cf. subviscida</name>
    <dbReference type="NCBI Taxonomy" id="2480587"/>
    <lineage>
        <taxon>Eukaryota</taxon>
        <taxon>Fungi</taxon>
        <taxon>Dikarya</taxon>
        <taxon>Basidiomycota</taxon>
        <taxon>Agaricomycotina</taxon>
        <taxon>Agaricomycetes</taxon>
        <taxon>Agaricomycetidae</taxon>
        <taxon>Agaricales</taxon>
        <taxon>Agaricineae</taxon>
        <taxon>Strophariaceae</taxon>
        <taxon>Psilocybe</taxon>
    </lineage>
</organism>
<dbReference type="Pfam" id="PF08240">
    <property type="entry name" value="ADH_N"/>
    <property type="match status" value="1"/>
</dbReference>
<dbReference type="Gene3D" id="3.90.180.10">
    <property type="entry name" value="Medium-chain alcohol dehydrogenases, catalytic domain"/>
    <property type="match status" value="1"/>
</dbReference>
<evidence type="ECO:0000313" key="5">
    <source>
        <dbReference type="Proteomes" id="UP000567179"/>
    </source>
</evidence>
<dbReference type="InterPro" id="IPR047122">
    <property type="entry name" value="Trans-enoyl_RdTase-like"/>
</dbReference>
<dbReference type="InterPro" id="IPR013154">
    <property type="entry name" value="ADH-like_N"/>
</dbReference>
<dbReference type="InterPro" id="IPR008930">
    <property type="entry name" value="Terpenoid_cyclase/PrenylTrfase"/>
</dbReference>
<dbReference type="Pfam" id="PF00107">
    <property type="entry name" value="ADH_zinc_N"/>
    <property type="match status" value="1"/>
</dbReference>
<comment type="caution">
    <text evidence="4">The sequence shown here is derived from an EMBL/GenBank/DDBJ whole genome shotgun (WGS) entry which is preliminary data.</text>
</comment>
<keyword evidence="5" id="KW-1185">Reference proteome</keyword>
<dbReference type="GO" id="GO:0016651">
    <property type="term" value="F:oxidoreductase activity, acting on NAD(P)H"/>
    <property type="evidence" value="ECO:0007669"/>
    <property type="project" value="InterPro"/>
</dbReference>
<dbReference type="AlphaFoldDB" id="A0A8H5B4I9"/>
<dbReference type="SUPFAM" id="SSF48239">
    <property type="entry name" value="Terpenoid cyclases/Protein prenyltransferases"/>
    <property type="match status" value="1"/>
</dbReference>
<dbReference type="InterPro" id="IPR020843">
    <property type="entry name" value="ER"/>
</dbReference>